<dbReference type="Pfam" id="PF08240">
    <property type="entry name" value="ADH_N"/>
    <property type="match status" value="1"/>
</dbReference>
<dbReference type="GeneID" id="41331106"/>
<feature type="domain" description="Enoyl reductase (ER)" evidence="1">
    <location>
        <begin position="10"/>
        <end position="316"/>
    </location>
</feature>
<evidence type="ECO:0000259" key="1">
    <source>
        <dbReference type="SMART" id="SM00829"/>
    </source>
</evidence>
<dbReference type="PANTHER" id="PTHR44013:SF1">
    <property type="entry name" value="ZINC-TYPE ALCOHOL DEHYDROGENASE-LIKE PROTEIN C16A3.02C"/>
    <property type="match status" value="1"/>
</dbReference>
<accession>A0A5B9DEU0</accession>
<dbReference type="PANTHER" id="PTHR44013">
    <property type="entry name" value="ZINC-TYPE ALCOHOL DEHYDROGENASE-LIKE PROTEIN C16A3.02C"/>
    <property type="match status" value="1"/>
</dbReference>
<dbReference type="Gene3D" id="3.90.180.10">
    <property type="entry name" value="Medium-chain alcohol dehydrogenases, catalytic domain"/>
    <property type="match status" value="1"/>
</dbReference>
<dbReference type="SUPFAM" id="SSF50129">
    <property type="entry name" value="GroES-like"/>
    <property type="match status" value="1"/>
</dbReference>
<protein>
    <submittedName>
        <fullName evidence="2">NAD(P)-dependent alcohol dehydrogenase</fullName>
    </submittedName>
</protein>
<dbReference type="SUPFAM" id="SSF51735">
    <property type="entry name" value="NAD(P)-binding Rossmann-fold domains"/>
    <property type="match status" value="1"/>
</dbReference>
<evidence type="ECO:0000313" key="2">
    <source>
        <dbReference type="EMBL" id="QEE17303.1"/>
    </source>
</evidence>
<sequence>MKAIIRTKYGPPEVLKLEEIEKPIIKENEILIKVHATSVTPMDYRARSGKLPLWPISKMMLGFWKPKQKILGTEVSGEVVEIGNDVKKYKIGDKVFGTGQSVYAEYFIATENSKLELMPDSMSFEQGASVTFGFISAIHFLKRIAKIQSGQTILINGASGGVGVFATQLANQFGAEVTGVCSTKNVNLVRSLGAKRVIDYTKANFTKEKNQKYNLIFDVVGKSSFSKCRKLLTKNGIYLNILCSFKLFIQMFWTSKIGKKKVITGIAEAGENLTLLKDLVESKKLQIIIDKIYPLEKIVDAHAYADKGHKVGSVVIKVI</sequence>
<dbReference type="GO" id="GO:0043957">
    <property type="term" value="F:acryloyl-CoA reductase (NADPH) activity"/>
    <property type="evidence" value="ECO:0007669"/>
    <property type="project" value="UniProtKB-EC"/>
</dbReference>
<name>A0A5B9DEU0_9ARCH</name>
<proteinExistence type="predicted"/>
<dbReference type="KEGG" id="psyt:DSAG12_03136"/>
<reference evidence="2 3" key="1">
    <citation type="journal article" date="2020" name="Nature">
        <title>Isolation of an archaeon at the prokaryote-eukaryote interface.</title>
        <authorList>
            <person name="Imachi H."/>
            <person name="Nobu M.K."/>
            <person name="Nakahara N."/>
            <person name="Morono Y."/>
            <person name="Ogawara M."/>
            <person name="Takaki Y."/>
            <person name="Takano Y."/>
            <person name="Uematsu K."/>
            <person name="Ikuta T."/>
            <person name="Ito M."/>
            <person name="Matsui Y."/>
            <person name="Miyazaki M."/>
            <person name="Murata K."/>
            <person name="Saito Y."/>
            <person name="Sakai S."/>
            <person name="Song C."/>
            <person name="Tasumi E."/>
            <person name="Yamanaka Y."/>
            <person name="Yamaguchi T."/>
            <person name="Kamagata Y."/>
            <person name="Tamaki H."/>
            <person name="Takai K."/>
        </authorList>
    </citation>
    <scope>NUCLEOTIDE SEQUENCE [LARGE SCALE GENOMIC DNA]</scope>
    <source>
        <strain evidence="2 3">MK-D1</strain>
    </source>
</reference>
<dbReference type="Pfam" id="PF13602">
    <property type="entry name" value="ADH_zinc_N_2"/>
    <property type="match status" value="1"/>
</dbReference>
<dbReference type="AlphaFoldDB" id="A0A5B9DEU0"/>
<dbReference type="InterPro" id="IPR011032">
    <property type="entry name" value="GroES-like_sf"/>
</dbReference>
<dbReference type="CDD" id="cd08267">
    <property type="entry name" value="MDR1"/>
    <property type="match status" value="1"/>
</dbReference>
<organism evidence="2 3">
    <name type="scientific">Promethearchaeum syntrophicum</name>
    <dbReference type="NCBI Taxonomy" id="2594042"/>
    <lineage>
        <taxon>Archaea</taxon>
        <taxon>Promethearchaeati</taxon>
        <taxon>Promethearchaeota</taxon>
        <taxon>Promethearchaeia</taxon>
        <taxon>Promethearchaeales</taxon>
        <taxon>Promethearchaeaceae</taxon>
        <taxon>Promethearchaeum</taxon>
    </lineage>
</organism>
<dbReference type="RefSeq" id="WP_147664199.1">
    <property type="nucleotide sequence ID" value="NZ_CP042905.2"/>
</dbReference>
<dbReference type="InterPro" id="IPR013154">
    <property type="entry name" value="ADH-like_N"/>
</dbReference>
<reference evidence="2 3" key="2">
    <citation type="journal article" date="2024" name="Int. J. Syst. Evol. Microbiol.">
        <title>Promethearchaeum syntrophicum gen. nov., sp. nov., an anaerobic, obligately syntrophic archaeon, the first isolate of the lineage 'Asgard' archaea, and proposal of the new archaeal phylum Promethearchaeota phyl. nov. and kingdom Promethearchaeati regn. nov.</title>
        <authorList>
            <person name="Imachi H."/>
            <person name="Nobu M.K."/>
            <person name="Kato S."/>
            <person name="Takaki Y."/>
            <person name="Miyazaki M."/>
            <person name="Miyata M."/>
            <person name="Ogawara M."/>
            <person name="Saito Y."/>
            <person name="Sakai S."/>
            <person name="Tahara Y.O."/>
            <person name="Takano Y."/>
            <person name="Tasumi E."/>
            <person name="Uematsu K."/>
            <person name="Yoshimura T."/>
            <person name="Itoh T."/>
            <person name="Ohkuma M."/>
            <person name="Takai K."/>
        </authorList>
    </citation>
    <scope>NUCLEOTIDE SEQUENCE [LARGE SCALE GENOMIC DNA]</scope>
    <source>
        <strain evidence="2 3">MK-D1</strain>
    </source>
</reference>
<dbReference type="SMART" id="SM00829">
    <property type="entry name" value="PKS_ER"/>
    <property type="match status" value="1"/>
</dbReference>
<dbReference type="InterPro" id="IPR036291">
    <property type="entry name" value="NAD(P)-bd_dom_sf"/>
</dbReference>
<dbReference type="OrthoDB" id="146629at2157"/>
<dbReference type="EMBL" id="CP042905">
    <property type="protein sequence ID" value="QEE17303.1"/>
    <property type="molecule type" value="Genomic_DNA"/>
</dbReference>
<dbReference type="InterPro" id="IPR052733">
    <property type="entry name" value="Chloroplast_QOR"/>
</dbReference>
<dbReference type="InterPro" id="IPR020843">
    <property type="entry name" value="ER"/>
</dbReference>
<dbReference type="Gene3D" id="3.40.50.720">
    <property type="entry name" value="NAD(P)-binding Rossmann-like Domain"/>
    <property type="match status" value="1"/>
</dbReference>
<evidence type="ECO:0000313" key="3">
    <source>
        <dbReference type="Proteomes" id="UP000321408"/>
    </source>
</evidence>
<dbReference type="Proteomes" id="UP000321408">
    <property type="component" value="Chromosome"/>
</dbReference>
<gene>
    <name evidence="2" type="ORF">DSAG12_03136</name>
</gene>
<keyword evidence="3" id="KW-1185">Reference proteome</keyword>